<keyword evidence="2" id="KW-1185">Reference proteome</keyword>
<accession>A0AAD7APE9</accession>
<dbReference type="EMBL" id="JARIHO010000003">
    <property type="protein sequence ID" value="KAJ7364542.1"/>
    <property type="molecule type" value="Genomic_DNA"/>
</dbReference>
<sequence length="199" mass="21838">MSTILHSDQQKPPDVHRETRVHSPVGAIELCRCSNDFIDTILGFITAPFLQELIFAHECPYSGLAPTIIQFLGRSKCTLTSLSLRVPLDPEEVLAVLEPPCVREVVHLDIGCGEEEEDRVVTCSPCIDALAKRGVLPNLRVLKFRSNGELDGSMVLAMIASRRPVLPELRIEGWRKYPVLSPAAVQALGADGLEVMLSS</sequence>
<comment type="caution">
    <text evidence="1">The sequence shown here is derived from an EMBL/GenBank/DDBJ whole genome shotgun (WGS) entry which is preliminary data.</text>
</comment>
<evidence type="ECO:0000313" key="1">
    <source>
        <dbReference type="EMBL" id="KAJ7364542.1"/>
    </source>
</evidence>
<gene>
    <name evidence="1" type="ORF">DFH08DRAFT_930416</name>
</gene>
<protein>
    <submittedName>
        <fullName evidence="1">Uncharacterized protein</fullName>
    </submittedName>
</protein>
<evidence type="ECO:0000313" key="2">
    <source>
        <dbReference type="Proteomes" id="UP001218218"/>
    </source>
</evidence>
<dbReference type="Proteomes" id="UP001218218">
    <property type="component" value="Unassembled WGS sequence"/>
</dbReference>
<organism evidence="1 2">
    <name type="scientific">Mycena albidolilacea</name>
    <dbReference type="NCBI Taxonomy" id="1033008"/>
    <lineage>
        <taxon>Eukaryota</taxon>
        <taxon>Fungi</taxon>
        <taxon>Dikarya</taxon>
        <taxon>Basidiomycota</taxon>
        <taxon>Agaricomycotina</taxon>
        <taxon>Agaricomycetes</taxon>
        <taxon>Agaricomycetidae</taxon>
        <taxon>Agaricales</taxon>
        <taxon>Marasmiineae</taxon>
        <taxon>Mycenaceae</taxon>
        <taxon>Mycena</taxon>
    </lineage>
</organism>
<proteinExistence type="predicted"/>
<dbReference type="AlphaFoldDB" id="A0AAD7APE9"/>
<name>A0AAD7APE9_9AGAR</name>
<reference evidence="1" key="1">
    <citation type="submission" date="2023-03" db="EMBL/GenBank/DDBJ databases">
        <title>Massive genome expansion in bonnet fungi (Mycena s.s.) driven by repeated elements and novel gene families across ecological guilds.</title>
        <authorList>
            <consortium name="Lawrence Berkeley National Laboratory"/>
            <person name="Harder C.B."/>
            <person name="Miyauchi S."/>
            <person name="Viragh M."/>
            <person name="Kuo A."/>
            <person name="Thoen E."/>
            <person name="Andreopoulos B."/>
            <person name="Lu D."/>
            <person name="Skrede I."/>
            <person name="Drula E."/>
            <person name="Henrissat B."/>
            <person name="Morin E."/>
            <person name="Kohler A."/>
            <person name="Barry K."/>
            <person name="LaButti K."/>
            <person name="Morin E."/>
            <person name="Salamov A."/>
            <person name="Lipzen A."/>
            <person name="Mereny Z."/>
            <person name="Hegedus B."/>
            <person name="Baldrian P."/>
            <person name="Stursova M."/>
            <person name="Weitz H."/>
            <person name="Taylor A."/>
            <person name="Grigoriev I.V."/>
            <person name="Nagy L.G."/>
            <person name="Martin F."/>
            <person name="Kauserud H."/>
        </authorList>
    </citation>
    <scope>NUCLEOTIDE SEQUENCE</scope>
    <source>
        <strain evidence="1">CBHHK002</strain>
    </source>
</reference>